<evidence type="ECO:0000256" key="12">
    <source>
        <dbReference type="PIRSR" id="PIRSR000178-1"/>
    </source>
</evidence>
<organism evidence="14 15">
    <name type="scientific">Reinekea thalattae</name>
    <dbReference type="NCBI Taxonomy" id="2593301"/>
    <lineage>
        <taxon>Bacteria</taxon>
        <taxon>Pseudomonadati</taxon>
        <taxon>Pseudomonadota</taxon>
        <taxon>Gammaproteobacteria</taxon>
        <taxon>Oceanospirillales</taxon>
        <taxon>Saccharospirillaceae</taxon>
        <taxon>Reinekea</taxon>
    </lineage>
</organism>
<dbReference type="OrthoDB" id="9799441at2"/>
<dbReference type="Pfam" id="PF01127">
    <property type="entry name" value="Sdh_cyt"/>
    <property type="match status" value="1"/>
</dbReference>
<comment type="cofactor">
    <cofactor evidence="12">
        <name>heme</name>
        <dbReference type="ChEBI" id="CHEBI:30413"/>
    </cofactor>
    <text evidence="12">The heme is bound between the two transmembrane subunits.</text>
</comment>
<dbReference type="Gene3D" id="1.20.1300.10">
    <property type="entry name" value="Fumarate reductase/succinate dehydrogenase, transmembrane subunit"/>
    <property type="match status" value="1"/>
</dbReference>
<comment type="caution">
    <text evidence="14">The sequence shown here is derived from an EMBL/GenBank/DDBJ whole genome shotgun (WGS) entry which is preliminary data.</text>
</comment>
<dbReference type="GO" id="GO:0005886">
    <property type="term" value="C:plasma membrane"/>
    <property type="evidence" value="ECO:0007669"/>
    <property type="project" value="TreeGrafter"/>
</dbReference>
<evidence type="ECO:0000313" key="14">
    <source>
        <dbReference type="EMBL" id="TXR53435.1"/>
    </source>
</evidence>
<dbReference type="InterPro" id="IPR034804">
    <property type="entry name" value="SQR/QFR_C/D"/>
</dbReference>
<name>A0A5C8Z5N8_9GAMM</name>
<feature type="transmembrane region" description="Helical" evidence="13">
    <location>
        <begin position="64"/>
        <end position="82"/>
    </location>
</feature>
<reference evidence="14 15" key="1">
    <citation type="submission" date="2019-07" db="EMBL/GenBank/DDBJ databases">
        <title>Reinekea sp. strain SSH23 genome sequencing and assembly.</title>
        <authorList>
            <person name="Kim I."/>
        </authorList>
    </citation>
    <scope>NUCLEOTIDE SEQUENCE [LARGE SCALE GENOMIC DNA]</scope>
    <source>
        <strain evidence="14 15">SSH23</strain>
    </source>
</reference>
<comment type="subunit">
    <text evidence="11">Part of an enzyme complex containing four subunits: a flavoprotein, an iron-sulfur protein, plus two membrane-anchoring proteins, SdhC and SdhD. The complex can form homotrimers.</text>
</comment>
<dbReference type="AlphaFoldDB" id="A0A5C8Z5N8"/>
<gene>
    <name evidence="14" type="primary">sdhC</name>
    <name evidence="14" type="ORF">FME95_02370</name>
</gene>
<keyword evidence="9 12" id="KW-0408">Iron</keyword>
<evidence type="ECO:0000256" key="11">
    <source>
        <dbReference type="ARBA" id="ARBA00025912"/>
    </source>
</evidence>
<dbReference type="EMBL" id="VKAD01000001">
    <property type="protein sequence ID" value="TXR53435.1"/>
    <property type="molecule type" value="Genomic_DNA"/>
</dbReference>
<evidence type="ECO:0000256" key="10">
    <source>
        <dbReference type="ARBA" id="ARBA00023136"/>
    </source>
</evidence>
<keyword evidence="6 13" id="KW-0812">Transmembrane</keyword>
<evidence type="ECO:0000256" key="3">
    <source>
        <dbReference type="ARBA" id="ARBA00007244"/>
    </source>
</evidence>
<dbReference type="GO" id="GO:0046872">
    <property type="term" value="F:metal ion binding"/>
    <property type="evidence" value="ECO:0007669"/>
    <property type="project" value="UniProtKB-KW"/>
</dbReference>
<dbReference type="InterPro" id="IPR018495">
    <property type="entry name" value="Succ_DH_cyt_bsu_CS"/>
</dbReference>
<dbReference type="SUPFAM" id="SSF81343">
    <property type="entry name" value="Fumarate reductase respiratory complex transmembrane subunits"/>
    <property type="match status" value="1"/>
</dbReference>
<feature type="transmembrane region" description="Helical" evidence="13">
    <location>
        <begin position="103"/>
        <end position="123"/>
    </location>
</feature>
<comment type="subcellular location">
    <subcellularLocation>
        <location evidence="2">Membrane</location>
        <topology evidence="2">Multi-pass membrane protein</topology>
    </subcellularLocation>
</comment>
<evidence type="ECO:0000256" key="7">
    <source>
        <dbReference type="ARBA" id="ARBA00022723"/>
    </source>
</evidence>
<evidence type="ECO:0000256" key="13">
    <source>
        <dbReference type="SAM" id="Phobius"/>
    </source>
</evidence>
<keyword evidence="8 13" id="KW-1133">Transmembrane helix</keyword>
<dbReference type="CDD" id="cd03499">
    <property type="entry name" value="SQR_TypeC_SdhC"/>
    <property type="match status" value="1"/>
</dbReference>
<evidence type="ECO:0000256" key="5">
    <source>
        <dbReference type="ARBA" id="ARBA00022617"/>
    </source>
</evidence>
<keyword evidence="7 12" id="KW-0479">Metal-binding</keyword>
<dbReference type="GO" id="GO:0009055">
    <property type="term" value="F:electron transfer activity"/>
    <property type="evidence" value="ECO:0007669"/>
    <property type="project" value="InterPro"/>
</dbReference>
<evidence type="ECO:0000256" key="2">
    <source>
        <dbReference type="ARBA" id="ARBA00004141"/>
    </source>
</evidence>
<keyword evidence="15" id="KW-1185">Reference proteome</keyword>
<evidence type="ECO:0000256" key="6">
    <source>
        <dbReference type="ARBA" id="ARBA00022692"/>
    </source>
</evidence>
<dbReference type="PANTHER" id="PTHR10978">
    <property type="entry name" value="SUCCINATE DEHYDROGENASE CYTOCHROME B560 SUBUNIT"/>
    <property type="match status" value="1"/>
</dbReference>
<dbReference type="InterPro" id="IPR000701">
    <property type="entry name" value="SuccDH_FuR_B_TM-su"/>
</dbReference>
<dbReference type="PIRSF" id="PIRSF000178">
    <property type="entry name" value="SDH_cyt_b560"/>
    <property type="match status" value="1"/>
</dbReference>
<comment type="function">
    <text evidence="1">Membrane-anchoring subunit of succinate dehydrogenase (SDH).</text>
</comment>
<sequence length="124" mass="13715">MKKNRPVNLDITTIRLPVPAIASIIHRITGVGLFVALAFLMWALNLSLSSQQGFDTVSQVMLHPFAKFICWAVLSLIAYHLIAGIKHLLMDMGFFETKETGPIASIVVLVVSVICILLLGVWVW</sequence>
<dbReference type="RefSeq" id="WP_147712808.1">
    <property type="nucleotide sequence ID" value="NZ_VKAD01000001.1"/>
</dbReference>
<dbReference type="GO" id="GO:0006099">
    <property type="term" value="P:tricarboxylic acid cycle"/>
    <property type="evidence" value="ECO:0007669"/>
    <property type="project" value="InterPro"/>
</dbReference>
<evidence type="ECO:0000256" key="8">
    <source>
        <dbReference type="ARBA" id="ARBA00022989"/>
    </source>
</evidence>
<dbReference type="PANTHER" id="PTHR10978:SF5">
    <property type="entry name" value="SUCCINATE DEHYDROGENASE CYTOCHROME B560 SUBUNIT, MITOCHONDRIAL"/>
    <property type="match status" value="1"/>
</dbReference>
<evidence type="ECO:0000256" key="9">
    <source>
        <dbReference type="ARBA" id="ARBA00023004"/>
    </source>
</evidence>
<dbReference type="NCBIfam" id="TIGR02970">
    <property type="entry name" value="succ_dehyd_cytB"/>
    <property type="match status" value="1"/>
</dbReference>
<evidence type="ECO:0000256" key="4">
    <source>
        <dbReference type="ARBA" id="ARBA00020076"/>
    </source>
</evidence>
<protein>
    <recommendedName>
        <fullName evidence="4">Succinate dehydrogenase cytochrome b556 subunit</fullName>
    </recommendedName>
</protein>
<keyword evidence="10 13" id="KW-0472">Membrane</keyword>
<accession>A0A5C8Z5N8</accession>
<keyword evidence="5 12" id="KW-0349">Heme</keyword>
<dbReference type="Proteomes" id="UP000321764">
    <property type="component" value="Unassembled WGS sequence"/>
</dbReference>
<proteinExistence type="inferred from homology"/>
<feature type="binding site" description="axial binding residue" evidence="12">
    <location>
        <position position="80"/>
    </location>
    <ligand>
        <name>heme</name>
        <dbReference type="ChEBI" id="CHEBI:30413"/>
        <note>ligand shared with second transmembrane subunit</note>
    </ligand>
    <ligandPart>
        <name>Fe</name>
        <dbReference type="ChEBI" id="CHEBI:18248"/>
    </ligandPart>
</feature>
<evidence type="ECO:0000313" key="15">
    <source>
        <dbReference type="Proteomes" id="UP000321764"/>
    </source>
</evidence>
<dbReference type="PROSITE" id="PS01000">
    <property type="entry name" value="SDH_CYT_1"/>
    <property type="match status" value="1"/>
</dbReference>
<feature type="transmembrane region" description="Helical" evidence="13">
    <location>
        <begin position="21"/>
        <end position="44"/>
    </location>
</feature>
<comment type="similarity">
    <text evidence="3">Belongs to the cytochrome b560 family.</text>
</comment>
<evidence type="ECO:0000256" key="1">
    <source>
        <dbReference type="ARBA" id="ARBA00004050"/>
    </source>
</evidence>
<dbReference type="InterPro" id="IPR014314">
    <property type="entry name" value="Succ_DH_cytb556"/>
</dbReference>